<name>A0ABY8ELF3_MALFU</name>
<evidence type="ECO:0000313" key="2">
    <source>
        <dbReference type="Proteomes" id="UP000818624"/>
    </source>
</evidence>
<dbReference type="EC" id="2.7.7.6" evidence="1"/>
<dbReference type="SUPFAM" id="SSF64484">
    <property type="entry name" value="beta and beta-prime subunits of DNA dependent RNA-polymerase"/>
    <property type="match status" value="1"/>
</dbReference>
<evidence type="ECO:0000313" key="1">
    <source>
        <dbReference type="EMBL" id="WFD46393.1"/>
    </source>
</evidence>
<keyword evidence="1" id="KW-0804">Transcription</keyword>
<keyword evidence="1" id="KW-0808">Transferase</keyword>
<accession>A0ABY8ELF3</accession>
<dbReference type="GO" id="GO:0003899">
    <property type="term" value="F:DNA-directed RNA polymerase activity"/>
    <property type="evidence" value="ECO:0007669"/>
    <property type="project" value="UniProtKB-EC"/>
</dbReference>
<sequence>MRRVVEEAEAAGKRLGDPVKTIEDKWMLLPAFLQVKGLVKQHIDSFNYFVDVDLQNILRANERVTVRVCALTAVGHRPQVLPQVHQHLGRAPRARGPRRDRPEHYAARVPSARHYVQCVHLRGH</sequence>
<keyword evidence="2" id="KW-1185">Reference proteome</keyword>
<keyword evidence="1" id="KW-0240">DNA-directed RNA polymerase</keyword>
<dbReference type="Proteomes" id="UP000818624">
    <property type="component" value="Chromosome 1"/>
</dbReference>
<proteinExistence type="predicted"/>
<organism evidence="1 2">
    <name type="scientific">Malassezia furfur</name>
    <name type="common">Pityriasis versicolor infection agent</name>
    <name type="synonym">Pityrosporum furfur</name>
    <dbReference type="NCBI Taxonomy" id="55194"/>
    <lineage>
        <taxon>Eukaryota</taxon>
        <taxon>Fungi</taxon>
        <taxon>Dikarya</taxon>
        <taxon>Basidiomycota</taxon>
        <taxon>Ustilaginomycotina</taxon>
        <taxon>Malasseziomycetes</taxon>
        <taxon>Malasseziales</taxon>
        <taxon>Malasseziaceae</taxon>
        <taxon>Malassezia</taxon>
    </lineage>
</organism>
<protein>
    <submittedName>
        <fullName evidence="1">DNA-directed RNA polymerase</fullName>
        <ecNumber evidence="1">2.7.7.6</ecNumber>
    </submittedName>
</protein>
<reference evidence="1 2" key="1">
    <citation type="journal article" date="2020" name="Elife">
        <title>Loss of centromere function drives karyotype evolution in closely related Malassezia species.</title>
        <authorList>
            <person name="Sankaranarayanan S.R."/>
            <person name="Ianiri G."/>
            <person name="Coelho M.A."/>
            <person name="Reza M.H."/>
            <person name="Thimmappa B.C."/>
            <person name="Ganguly P."/>
            <person name="Vadnala R.N."/>
            <person name="Sun S."/>
            <person name="Siddharthan R."/>
            <person name="Tellgren-Roth C."/>
            <person name="Dawson T.L."/>
            <person name="Heitman J."/>
            <person name="Sanyal K."/>
        </authorList>
    </citation>
    <scope>NUCLEOTIDE SEQUENCE [LARGE SCALE GENOMIC DNA]</scope>
    <source>
        <strain evidence="1">CBS14141</strain>
    </source>
</reference>
<dbReference type="EMBL" id="CP046234">
    <property type="protein sequence ID" value="WFD46393.1"/>
    <property type="molecule type" value="Genomic_DNA"/>
</dbReference>
<keyword evidence="1" id="KW-0548">Nucleotidyltransferase</keyword>
<gene>
    <name evidence="1" type="primary">rpc2_1</name>
    <name evidence="1" type="ORF">GLX27_001028</name>
</gene>
<dbReference type="GO" id="GO:0000428">
    <property type="term" value="C:DNA-directed RNA polymerase complex"/>
    <property type="evidence" value="ECO:0007669"/>
    <property type="project" value="UniProtKB-KW"/>
</dbReference>
<dbReference type="Gene3D" id="3.90.1100.10">
    <property type="match status" value="1"/>
</dbReference>